<dbReference type="Proteomes" id="UP000006038">
    <property type="component" value="Unassembled WGS sequence"/>
</dbReference>
<dbReference type="GO" id="GO:0031640">
    <property type="term" value="P:killing of cells of another organism"/>
    <property type="evidence" value="ECO:0007669"/>
    <property type="project" value="UniProtKB-KW"/>
</dbReference>
<reference evidence="6" key="1">
    <citation type="submission" date="2013-04" db="UniProtKB">
        <authorList>
            <consortium name="EnsemblPlants"/>
        </authorList>
    </citation>
    <scope>IDENTIFICATION</scope>
</reference>
<dbReference type="eggNOG" id="ENOG502R3RT">
    <property type="taxonomic scope" value="Eukaryota"/>
</dbReference>
<dbReference type="HOGENOM" id="CLU_179565_0_0_1"/>
<comment type="similarity">
    <text evidence="1">Belongs to the DEFL family.</text>
</comment>
<keyword evidence="7" id="KW-1185">Reference proteome</keyword>
<dbReference type="OMA" id="AKCTTEY"/>
<accession>J3LHL4</accession>
<dbReference type="PANTHER" id="PTHR33830">
    <property type="entry name" value="DEFENSIN-LIKE PROTEIN 184-RELATED"/>
    <property type="match status" value="1"/>
</dbReference>
<evidence type="ECO:0000313" key="6">
    <source>
        <dbReference type="EnsemblPlants" id="OB02G41310.1"/>
    </source>
</evidence>
<evidence type="ECO:0000313" key="7">
    <source>
        <dbReference type="Proteomes" id="UP000006038"/>
    </source>
</evidence>
<feature type="signal peptide" evidence="5">
    <location>
        <begin position="1"/>
        <end position="25"/>
    </location>
</feature>
<protein>
    <recommendedName>
        <fullName evidence="8">Knottin scorpion toxin-like domain-containing protein</fullName>
    </recommendedName>
</protein>
<organism evidence="6">
    <name type="scientific">Oryza brachyantha</name>
    <name type="common">malo sina</name>
    <dbReference type="NCBI Taxonomy" id="4533"/>
    <lineage>
        <taxon>Eukaryota</taxon>
        <taxon>Viridiplantae</taxon>
        <taxon>Streptophyta</taxon>
        <taxon>Embryophyta</taxon>
        <taxon>Tracheophyta</taxon>
        <taxon>Spermatophyta</taxon>
        <taxon>Magnoliopsida</taxon>
        <taxon>Liliopsida</taxon>
        <taxon>Poales</taxon>
        <taxon>Poaceae</taxon>
        <taxon>BOP clade</taxon>
        <taxon>Oryzoideae</taxon>
        <taxon>Oryzeae</taxon>
        <taxon>Oryzinae</taxon>
        <taxon>Oryza</taxon>
    </lineage>
</organism>
<evidence type="ECO:0000256" key="5">
    <source>
        <dbReference type="SAM" id="SignalP"/>
    </source>
</evidence>
<evidence type="ECO:0008006" key="8">
    <source>
        <dbReference type="Google" id="ProtNLM"/>
    </source>
</evidence>
<evidence type="ECO:0000256" key="4">
    <source>
        <dbReference type="ARBA" id="ARBA00022821"/>
    </source>
</evidence>
<dbReference type="PANTHER" id="PTHR33830:SF3">
    <property type="entry name" value="DEFENSIN-LIKE PROTEIN 127-RELATED"/>
    <property type="match status" value="1"/>
</dbReference>
<keyword evidence="3" id="KW-0295">Fungicide</keyword>
<dbReference type="Gramene" id="OB02G41310.1">
    <property type="protein sequence ID" value="OB02G41310.1"/>
    <property type="gene ID" value="OB02G41310"/>
</dbReference>
<dbReference type="InterPro" id="IPR010851">
    <property type="entry name" value="DEFL"/>
</dbReference>
<name>J3LHL4_ORYBR</name>
<keyword evidence="4" id="KW-0611">Plant defense</keyword>
<dbReference type="AlphaFoldDB" id="J3LHL4"/>
<sequence>MKNRQIVALLLASVFLVSTSSSGLAAKCTTEYTCTIFIYKGACEPSKCYADCAAAYKGVGEGQCFPQQGCRCSYCCKTRPAAAAAAANIAAAA</sequence>
<evidence type="ECO:0000256" key="3">
    <source>
        <dbReference type="ARBA" id="ARBA00022577"/>
    </source>
</evidence>
<keyword evidence="5" id="KW-0732">Signal</keyword>
<dbReference type="GO" id="GO:0050832">
    <property type="term" value="P:defense response to fungus"/>
    <property type="evidence" value="ECO:0007669"/>
    <property type="project" value="UniProtKB-KW"/>
</dbReference>
<evidence type="ECO:0000256" key="2">
    <source>
        <dbReference type="ARBA" id="ARBA00022529"/>
    </source>
</evidence>
<evidence type="ECO:0000256" key="1">
    <source>
        <dbReference type="ARBA" id="ARBA00006722"/>
    </source>
</evidence>
<dbReference type="EnsemblPlants" id="OB02G41310.1">
    <property type="protein sequence ID" value="OB02G41310.1"/>
    <property type="gene ID" value="OB02G41310"/>
</dbReference>
<keyword evidence="2" id="KW-0929">Antimicrobial</keyword>
<proteinExistence type="inferred from homology"/>
<feature type="chain" id="PRO_5003773876" description="Knottin scorpion toxin-like domain-containing protein" evidence="5">
    <location>
        <begin position="26"/>
        <end position="93"/>
    </location>
</feature>